<organism evidence="1 2">
    <name type="scientific">Aspergillus sydowii CBS 593.65</name>
    <dbReference type="NCBI Taxonomy" id="1036612"/>
    <lineage>
        <taxon>Eukaryota</taxon>
        <taxon>Fungi</taxon>
        <taxon>Dikarya</taxon>
        <taxon>Ascomycota</taxon>
        <taxon>Pezizomycotina</taxon>
        <taxon>Eurotiomycetes</taxon>
        <taxon>Eurotiomycetidae</taxon>
        <taxon>Eurotiales</taxon>
        <taxon>Aspergillaceae</taxon>
        <taxon>Aspergillus</taxon>
        <taxon>Aspergillus subgen. Nidulantes</taxon>
    </lineage>
</organism>
<dbReference type="GeneID" id="63767364"/>
<reference evidence="2" key="1">
    <citation type="journal article" date="2017" name="Genome Biol.">
        <title>Comparative genomics reveals high biological diversity and specific adaptations in the industrially and medically important fungal genus Aspergillus.</title>
        <authorList>
            <person name="de Vries R.P."/>
            <person name="Riley R."/>
            <person name="Wiebenga A."/>
            <person name="Aguilar-Osorio G."/>
            <person name="Amillis S."/>
            <person name="Uchima C.A."/>
            <person name="Anderluh G."/>
            <person name="Asadollahi M."/>
            <person name="Askin M."/>
            <person name="Barry K."/>
            <person name="Battaglia E."/>
            <person name="Bayram O."/>
            <person name="Benocci T."/>
            <person name="Braus-Stromeyer S.A."/>
            <person name="Caldana C."/>
            <person name="Canovas D."/>
            <person name="Cerqueira G.C."/>
            <person name="Chen F."/>
            <person name="Chen W."/>
            <person name="Choi C."/>
            <person name="Clum A."/>
            <person name="Dos Santos R.A."/>
            <person name="Damasio A.R."/>
            <person name="Diallinas G."/>
            <person name="Emri T."/>
            <person name="Fekete E."/>
            <person name="Flipphi M."/>
            <person name="Freyberg S."/>
            <person name="Gallo A."/>
            <person name="Gournas C."/>
            <person name="Habgood R."/>
            <person name="Hainaut M."/>
            <person name="Harispe M.L."/>
            <person name="Henrissat B."/>
            <person name="Hilden K.S."/>
            <person name="Hope R."/>
            <person name="Hossain A."/>
            <person name="Karabika E."/>
            <person name="Karaffa L."/>
            <person name="Karanyi Z."/>
            <person name="Krasevec N."/>
            <person name="Kuo A."/>
            <person name="Kusch H."/>
            <person name="LaButti K."/>
            <person name="Lagendijk E.L."/>
            <person name="Lapidus A."/>
            <person name="Levasseur A."/>
            <person name="Lindquist E."/>
            <person name="Lipzen A."/>
            <person name="Logrieco A.F."/>
            <person name="MacCabe A."/>
            <person name="Maekelae M.R."/>
            <person name="Malavazi I."/>
            <person name="Melin P."/>
            <person name="Meyer V."/>
            <person name="Mielnichuk N."/>
            <person name="Miskei M."/>
            <person name="Molnar A.P."/>
            <person name="Mule G."/>
            <person name="Ngan C.Y."/>
            <person name="Orejas M."/>
            <person name="Orosz E."/>
            <person name="Ouedraogo J.P."/>
            <person name="Overkamp K.M."/>
            <person name="Park H.-S."/>
            <person name="Perrone G."/>
            <person name="Piumi F."/>
            <person name="Punt P.J."/>
            <person name="Ram A.F."/>
            <person name="Ramon A."/>
            <person name="Rauscher S."/>
            <person name="Record E."/>
            <person name="Riano-Pachon D.M."/>
            <person name="Robert V."/>
            <person name="Roehrig J."/>
            <person name="Ruller R."/>
            <person name="Salamov A."/>
            <person name="Salih N.S."/>
            <person name="Samson R.A."/>
            <person name="Sandor E."/>
            <person name="Sanguinetti M."/>
            <person name="Schuetze T."/>
            <person name="Sepcic K."/>
            <person name="Shelest E."/>
            <person name="Sherlock G."/>
            <person name="Sophianopoulou V."/>
            <person name="Squina F.M."/>
            <person name="Sun H."/>
            <person name="Susca A."/>
            <person name="Todd R.B."/>
            <person name="Tsang A."/>
            <person name="Unkles S.E."/>
            <person name="van de Wiele N."/>
            <person name="van Rossen-Uffink D."/>
            <person name="Oliveira J.V."/>
            <person name="Vesth T.C."/>
            <person name="Visser J."/>
            <person name="Yu J.-H."/>
            <person name="Zhou M."/>
            <person name="Andersen M.R."/>
            <person name="Archer D.B."/>
            <person name="Baker S.E."/>
            <person name="Benoit I."/>
            <person name="Brakhage A.A."/>
            <person name="Braus G.H."/>
            <person name="Fischer R."/>
            <person name="Frisvad J.C."/>
            <person name="Goldman G.H."/>
            <person name="Houbraken J."/>
            <person name="Oakley B."/>
            <person name="Pocsi I."/>
            <person name="Scazzocchio C."/>
            <person name="Seiboth B."/>
            <person name="vanKuyk P.A."/>
            <person name="Wortman J."/>
            <person name="Dyer P.S."/>
            <person name="Grigoriev I.V."/>
        </authorList>
    </citation>
    <scope>NUCLEOTIDE SEQUENCE [LARGE SCALE GENOMIC DNA]</scope>
    <source>
        <strain evidence="2">CBS 593.65</strain>
    </source>
</reference>
<dbReference type="OrthoDB" id="5537330at2759"/>
<dbReference type="EMBL" id="KV878582">
    <property type="protein sequence ID" value="OJJ63965.1"/>
    <property type="molecule type" value="Genomic_DNA"/>
</dbReference>
<dbReference type="STRING" id="1036612.A0A1L9TX37"/>
<evidence type="ECO:0008006" key="3">
    <source>
        <dbReference type="Google" id="ProtNLM"/>
    </source>
</evidence>
<evidence type="ECO:0000313" key="2">
    <source>
        <dbReference type="Proteomes" id="UP000184356"/>
    </source>
</evidence>
<dbReference type="Proteomes" id="UP000184356">
    <property type="component" value="Unassembled WGS sequence"/>
</dbReference>
<proteinExistence type="predicted"/>
<evidence type="ECO:0000313" key="1">
    <source>
        <dbReference type="EMBL" id="OJJ63965.1"/>
    </source>
</evidence>
<dbReference type="InterPro" id="IPR052999">
    <property type="entry name" value="PTS1_Protein"/>
</dbReference>
<protein>
    <recommendedName>
        <fullName evidence="3">Carboxymuconolactone decarboxylase-like domain-containing protein</fullName>
    </recommendedName>
</protein>
<dbReference type="PANTHER" id="PTHR28180:SF2">
    <property type="entry name" value="PEROXISOMAL PROTEIN 2"/>
    <property type="match status" value="1"/>
</dbReference>
<gene>
    <name evidence="1" type="ORF">ASPSYDRAFT_84001</name>
</gene>
<dbReference type="InterPro" id="IPR029032">
    <property type="entry name" value="AhpD-like"/>
</dbReference>
<name>A0A1L9TX37_9EURO</name>
<accession>A0A1L9TX37</accession>
<dbReference type="RefSeq" id="XP_040707771.1">
    <property type="nucleotide sequence ID" value="XM_040851291.1"/>
</dbReference>
<sequence>MPILEPEFYQRLAALGEPYPRFKWYITAAVALSALNYPEEIGPLYTNLLERYIAPGDQAGETRKIKEALVKAAGLHGAAKTGNAMRELYLVTPPHLVDDTCYRANDISSPEDAYARGDAFLKSLYRDVPDLNTDDDYVRKCSPDYFYLVSSLRLLYPYIFSFDEILDKLESSQAIISSLIGSDCTGQARNHMKGMLWNGATRDEVTAIRDTVVLIAQRLGVEFKNGVIPVPELPHNNE</sequence>
<dbReference type="PANTHER" id="PTHR28180">
    <property type="entry name" value="CONSERVED MITOCHONDRIAL PROTEIN-RELATED"/>
    <property type="match status" value="1"/>
</dbReference>
<dbReference type="Gene3D" id="1.20.1290.10">
    <property type="entry name" value="AhpD-like"/>
    <property type="match status" value="1"/>
</dbReference>
<keyword evidence="2" id="KW-1185">Reference proteome</keyword>
<dbReference type="SUPFAM" id="SSF69118">
    <property type="entry name" value="AhpD-like"/>
    <property type="match status" value="1"/>
</dbReference>
<dbReference type="VEuPathDB" id="FungiDB:ASPSYDRAFT_84001"/>
<dbReference type="AlphaFoldDB" id="A0A1L9TX37"/>